<reference evidence="1 2" key="1">
    <citation type="submission" date="2007-06" db="EMBL/GenBank/DDBJ databases">
        <title>The Genome Sequence of Coccidioides posadasii RMSCC_3488.</title>
        <authorList>
            <consortium name="Coccidioides Genome Resources Consortium"/>
            <consortium name="The Broad Institute Genome Sequencing Platform"/>
            <person name="Henn M.R."/>
            <person name="Sykes S."/>
            <person name="Young S."/>
            <person name="Jaffe D."/>
            <person name="Berlin A."/>
            <person name="Alvarez P."/>
            <person name="Butler J."/>
            <person name="Gnerre S."/>
            <person name="Grabherr M."/>
            <person name="Mauceli E."/>
            <person name="Brockman W."/>
            <person name="Kodira C."/>
            <person name="Alvarado L."/>
            <person name="Zeng Q."/>
            <person name="Crawford M."/>
            <person name="Antoine C."/>
            <person name="Devon K."/>
            <person name="Galgiani J."/>
            <person name="Orsborn K."/>
            <person name="Lewis M.L."/>
            <person name="Nusbaum C."/>
            <person name="Galagan J."/>
            <person name="Birren B."/>
        </authorList>
    </citation>
    <scope>NUCLEOTIDE SEQUENCE [LARGE SCALE GENOMIC DNA]</scope>
    <source>
        <strain evidence="1 2">RMSCC 3488</strain>
    </source>
</reference>
<dbReference type="EMBL" id="DS268110">
    <property type="protein sequence ID" value="KMM67139.1"/>
    <property type="molecule type" value="Genomic_DNA"/>
</dbReference>
<reference evidence="2" key="3">
    <citation type="journal article" date="2010" name="Genome Res.">
        <title>Population genomic sequencing of Coccidioides fungi reveals recent hybridization and transposon control.</title>
        <authorList>
            <person name="Neafsey D.E."/>
            <person name="Barker B.M."/>
            <person name="Sharpton T.J."/>
            <person name="Stajich J.E."/>
            <person name="Park D.J."/>
            <person name="Whiston E."/>
            <person name="Hung C.-Y."/>
            <person name="McMahan C."/>
            <person name="White J."/>
            <person name="Sykes S."/>
            <person name="Heiman D."/>
            <person name="Young S."/>
            <person name="Zeng Q."/>
            <person name="Abouelleil A."/>
            <person name="Aftuck L."/>
            <person name="Bessette D."/>
            <person name="Brown A."/>
            <person name="FitzGerald M."/>
            <person name="Lui A."/>
            <person name="Macdonald J.P."/>
            <person name="Priest M."/>
            <person name="Orbach M.J."/>
            <person name="Galgiani J.N."/>
            <person name="Kirkland T.N."/>
            <person name="Cole G.T."/>
            <person name="Birren B.W."/>
            <person name="Henn M.R."/>
            <person name="Taylor J.W."/>
            <person name="Rounsley S.D."/>
        </authorList>
    </citation>
    <scope>NUCLEOTIDE SEQUENCE [LARGE SCALE GENOMIC DNA]</scope>
    <source>
        <strain evidence="2">RMSCC 3488</strain>
    </source>
</reference>
<evidence type="ECO:0000313" key="1">
    <source>
        <dbReference type="EMBL" id="KMM67139.1"/>
    </source>
</evidence>
<name>A0A0J6FE31_COCPO</name>
<protein>
    <submittedName>
        <fullName evidence="1">Uncharacterized protein</fullName>
    </submittedName>
</protein>
<proteinExistence type="predicted"/>
<gene>
    <name evidence="1" type="ORF">CPAG_03474</name>
</gene>
<accession>A0A0J6FE31</accession>
<reference evidence="2" key="2">
    <citation type="journal article" date="2009" name="Genome Res.">
        <title>Comparative genomic analyses of the human fungal pathogens Coccidioides and their relatives.</title>
        <authorList>
            <person name="Sharpton T.J."/>
            <person name="Stajich J.E."/>
            <person name="Rounsley S.D."/>
            <person name="Gardner M.J."/>
            <person name="Wortman J.R."/>
            <person name="Jordar V.S."/>
            <person name="Maiti R."/>
            <person name="Kodira C.D."/>
            <person name="Neafsey D.E."/>
            <person name="Zeng Q."/>
            <person name="Hung C.-Y."/>
            <person name="McMahan C."/>
            <person name="Muszewska A."/>
            <person name="Grynberg M."/>
            <person name="Mandel M.A."/>
            <person name="Kellner E.M."/>
            <person name="Barker B.M."/>
            <person name="Galgiani J.N."/>
            <person name="Orbach M.J."/>
            <person name="Kirkland T.N."/>
            <person name="Cole G.T."/>
            <person name="Henn M.R."/>
            <person name="Birren B.W."/>
            <person name="Taylor J.W."/>
        </authorList>
    </citation>
    <scope>NUCLEOTIDE SEQUENCE [LARGE SCALE GENOMIC DNA]</scope>
    <source>
        <strain evidence="2">RMSCC 3488</strain>
    </source>
</reference>
<dbReference type="AlphaFoldDB" id="A0A0J6FE31"/>
<sequence>MGSHSPTANGSRSGRMEHCYITLKSNFGTKKSKLSFHIECCKIRKVVTVVEEHPDLAVSASLHHGNTDNAVLSMILETVKIDLWPALQQSVCKTSEPKLAPLSVEI</sequence>
<organism evidence="1 2">
    <name type="scientific">Coccidioides posadasii RMSCC 3488</name>
    <dbReference type="NCBI Taxonomy" id="454284"/>
    <lineage>
        <taxon>Eukaryota</taxon>
        <taxon>Fungi</taxon>
        <taxon>Dikarya</taxon>
        <taxon>Ascomycota</taxon>
        <taxon>Pezizomycotina</taxon>
        <taxon>Eurotiomycetes</taxon>
        <taxon>Eurotiomycetidae</taxon>
        <taxon>Onygenales</taxon>
        <taxon>Onygenaceae</taxon>
        <taxon>Coccidioides</taxon>
    </lineage>
</organism>
<dbReference type="VEuPathDB" id="FungiDB:CPAG_03474"/>
<evidence type="ECO:0000313" key="2">
    <source>
        <dbReference type="Proteomes" id="UP000054567"/>
    </source>
</evidence>
<dbReference type="Proteomes" id="UP000054567">
    <property type="component" value="Unassembled WGS sequence"/>
</dbReference>